<dbReference type="Gene3D" id="3.90.550.10">
    <property type="entry name" value="Spore Coat Polysaccharide Biosynthesis Protein SpsA, Chain A"/>
    <property type="match status" value="1"/>
</dbReference>
<evidence type="ECO:0000313" key="8">
    <source>
        <dbReference type="EMBL" id="MBF0636662.1"/>
    </source>
</evidence>
<evidence type="ECO:0000256" key="7">
    <source>
        <dbReference type="SAM" id="Phobius"/>
    </source>
</evidence>
<keyword evidence="4 7" id="KW-0812">Transmembrane</keyword>
<comment type="subcellular location">
    <subcellularLocation>
        <location evidence="1">Membrane</location>
        <topology evidence="1">Multi-pass membrane protein</topology>
    </subcellularLocation>
</comment>
<dbReference type="SUPFAM" id="SSF53448">
    <property type="entry name" value="Nucleotide-diphospho-sugar transferases"/>
    <property type="match status" value="1"/>
</dbReference>
<evidence type="ECO:0000256" key="4">
    <source>
        <dbReference type="ARBA" id="ARBA00022692"/>
    </source>
</evidence>
<keyword evidence="9" id="KW-1185">Reference proteome</keyword>
<feature type="transmembrane region" description="Helical" evidence="7">
    <location>
        <begin position="6"/>
        <end position="30"/>
    </location>
</feature>
<dbReference type="InterPro" id="IPR050321">
    <property type="entry name" value="Glycosyltr_2/OpgH_subfam"/>
</dbReference>
<dbReference type="Proteomes" id="UP000619838">
    <property type="component" value="Unassembled WGS sequence"/>
</dbReference>
<dbReference type="PANTHER" id="PTHR43867">
    <property type="entry name" value="CELLULOSE SYNTHASE CATALYTIC SUBUNIT A [UDP-FORMING]"/>
    <property type="match status" value="1"/>
</dbReference>
<dbReference type="RefSeq" id="WP_175187416.1">
    <property type="nucleotide sequence ID" value="NZ_JABVZQ010000008.1"/>
</dbReference>
<reference evidence="8 9" key="1">
    <citation type="journal article" date="2020" name="Microorganisms">
        <title>Simultaneous Genome Sequencing of Prosthecochloris ethylica and Desulfuromonas acetoxidans within a Syntrophic Mixture Reveals Unique Pili and Protein Interactions.</title>
        <authorList>
            <person name="Kyndt J.A."/>
            <person name="Van Beeumen J.J."/>
            <person name="Meyer T.E."/>
        </authorList>
    </citation>
    <scope>NUCLEOTIDE SEQUENCE [LARGE SCALE GENOMIC DNA]</scope>
    <source>
        <strain evidence="8 9">N3</strain>
    </source>
</reference>
<comment type="caution">
    <text evidence="8">The sequence shown here is derived from an EMBL/GenBank/DDBJ whole genome shotgun (WGS) entry which is preliminary data.</text>
</comment>
<keyword evidence="2" id="KW-0328">Glycosyltransferase</keyword>
<dbReference type="InterPro" id="IPR029044">
    <property type="entry name" value="Nucleotide-diphossugar_trans"/>
</dbReference>
<proteinExistence type="predicted"/>
<feature type="transmembrane region" description="Helical" evidence="7">
    <location>
        <begin position="324"/>
        <end position="342"/>
    </location>
</feature>
<protein>
    <submittedName>
        <fullName evidence="8">Glycosyltransferase</fullName>
    </submittedName>
</protein>
<evidence type="ECO:0000256" key="5">
    <source>
        <dbReference type="ARBA" id="ARBA00022989"/>
    </source>
</evidence>
<keyword evidence="6 7" id="KW-0472">Membrane</keyword>
<sequence>MTATAFWILYTYLLLATLHLLLFSIAGIFYRQERRTDSPDRRRRFAVLIPAYREDSVILATARHSVRQLYPEDLYDVIVIADSLQPETVAELRSIPVSVLEVSFDNSSKARSLNEAAGAVTRDYDAVVIIDADNLMEERFLEKANACLNTGFRVLQAHRTAKNTSTPVALLDAASEEINNHLFRKGRRALGLPSALIGSGIVMDRALYSELIPNLKTVGEDKELERMLLKKRMTTGYLDDTLVLDEKVSRSEVFQKQRTRWLGTQWQMLSETLPELPAELLLRGNIAYADKVLQMLFPPRLLLLGGSIMLTALALTGIAGPVQLFWVGLLLLQVATFAIALPRSFRTVKFLRATLQVPGLFLRMVRALLSSPGSGKTFIHTPHDDHSTTRKDNV</sequence>
<feature type="transmembrane region" description="Helical" evidence="7">
    <location>
        <begin position="301"/>
        <end position="318"/>
    </location>
</feature>
<dbReference type="Pfam" id="PF13641">
    <property type="entry name" value="Glyco_tranf_2_3"/>
    <property type="match status" value="1"/>
</dbReference>
<evidence type="ECO:0000256" key="1">
    <source>
        <dbReference type="ARBA" id="ARBA00004141"/>
    </source>
</evidence>
<organism evidence="8 9">
    <name type="scientific">Prosthecochloris ethylica</name>
    <dbReference type="NCBI Taxonomy" id="2743976"/>
    <lineage>
        <taxon>Bacteria</taxon>
        <taxon>Pseudomonadati</taxon>
        <taxon>Chlorobiota</taxon>
        <taxon>Chlorobiia</taxon>
        <taxon>Chlorobiales</taxon>
        <taxon>Chlorobiaceae</taxon>
        <taxon>Prosthecochloris</taxon>
    </lineage>
</organism>
<evidence type="ECO:0000313" key="9">
    <source>
        <dbReference type="Proteomes" id="UP000619838"/>
    </source>
</evidence>
<evidence type="ECO:0000256" key="2">
    <source>
        <dbReference type="ARBA" id="ARBA00022676"/>
    </source>
</evidence>
<name>A0ABR9XRY6_9CHLB</name>
<accession>A0ABR9XRY6</accession>
<keyword evidence="5 7" id="KW-1133">Transmembrane helix</keyword>
<evidence type="ECO:0000256" key="3">
    <source>
        <dbReference type="ARBA" id="ARBA00022679"/>
    </source>
</evidence>
<gene>
    <name evidence="8" type="ORF">INT08_05660</name>
</gene>
<evidence type="ECO:0000256" key="6">
    <source>
        <dbReference type="ARBA" id="ARBA00023136"/>
    </source>
</evidence>
<dbReference type="PANTHER" id="PTHR43867:SF2">
    <property type="entry name" value="CELLULOSE SYNTHASE CATALYTIC SUBUNIT A [UDP-FORMING]"/>
    <property type="match status" value="1"/>
</dbReference>
<keyword evidence="3" id="KW-0808">Transferase</keyword>
<dbReference type="EMBL" id="JADGII010000007">
    <property type="protein sequence ID" value="MBF0636662.1"/>
    <property type="molecule type" value="Genomic_DNA"/>
</dbReference>